<feature type="binding site" evidence="14">
    <location>
        <position position="193"/>
    </location>
    <ligand>
        <name>NADP(+)</name>
        <dbReference type="ChEBI" id="CHEBI:58349"/>
    </ligand>
</feature>
<evidence type="ECO:0000256" key="10">
    <source>
        <dbReference type="ARBA" id="ARBA00023002"/>
    </source>
</evidence>
<comment type="catalytic activity">
    <reaction evidence="12">
        <text>5-amino-6-(5-phospho-D-ribitylamino)uracil + NADP(+) = 5-amino-6-(5-phospho-D-ribosylamino)uracil + NADPH + H(+)</text>
        <dbReference type="Rhea" id="RHEA:17845"/>
        <dbReference type="ChEBI" id="CHEBI:15378"/>
        <dbReference type="ChEBI" id="CHEBI:57783"/>
        <dbReference type="ChEBI" id="CHEBI:58349"/>
        <dbReference type="ChEBI" id="CHEBI:58421"/>
        <dbReference type="ChEBI" id="CHEBI:58453"/>
        <dbReference type="EC" id="1.1.1.193"/>
    </reaction>
</comment>
<feature type="binding site" evidence="14">
    <location>
        <position position="163"/>
    </location>
    <ligand>
        <name>NADP(+)</name>
        <dbReference type="ChEBI" id="CHEBI:58349"/>
    </ligand>
</feature>
<dbReference type="STRING" id="690879.TSACC_22367"/>
<dbReference type="EC" id="3.5.4.26" evidence="12"/>
<evidence type="ECO:0000313" key="17">
    <source>
        <dbReference type="EMBL" id="GAT33946.1"/>
    </source>
</evidence>
<feature type="binding site" evidence="15">
    <location>
        <position position="78"/>
    </location>
    <ligand>
        <name>Zn(2+)</name>
        <dbReference type="ChEBI" id="CHEBI:29105"/>
        <note>catalytic</note>
    </ligand>
</feature>
<feature type="binding site" evidence="14">
    <location>
        <position position="258"/>
    </location>
    <ligand>
        <name>substrate</name>
    </ligand>
</feature>
<evidence type="ECO:0000256" key="8">
    <source>
        <dbReference type="ARBA" id="ARBA00022833"/>
    </source>
</evidence>
<comment type="similarity">
    <text evidence="4 12">In the N-terminal section; belongs to the cytidine and deoxycytidylate deaminase family.</text>
</comment>
<dbReference type="UniPathway" id="UPA00275">
    <property type="reaction ID" value="UER00401"/>
</dbReference>
<feature type="binding site" evidence="15">
    <location>
        <position position="44"/>
    </location>
    <ligand>
        <name>Zn(2+)</name>
        <dbReference type="ChEBI" id="CHEBI:29105"/>
        <note>catalytic</note>
    </ligand>
</feature>
<evidence type="ECO:0000259" key="16">
    <source>
        <dbReference type="PROSITE" id="PS51747"/>
    </source>
</evidence>
<evidence type="ECO:0000256" key="1">
    <source>
        <dbReference type="ARBA" id="ARBA00002151"/>
    </source>
</evidence>
<protein>
    <recommendedName>
        <fullName evidence="12">Riboflavin biosynthesis protein RibD</fullName>
    </recommendedName>
    <domain>
        <recommendedName>
            <fullName evidence="12">Diaminohydroxyphosphoribosylaminopyrimidine deaminase</fullName>
            <shortName evidence="12">DRAP deaminase</shortName>
            <ecNumber evidence="12">3.5.4.26</ecNumber>
        </recommendedName>
        <alternativeName>
            <fullName evidence="12">Riboflavin-specific deaminase</fullName>
        </alternativeName>
    </domain>
    <domain>
        <recommendedName>
            <fullName evidence="12">5-amino-6-(5-phosphoribosylamino)uracil reductase</fullName>
            <ecNumber evidence="12">1.1.1.193</ecNumber>
        </recommendedName>
        <alternativeName>
            <fullName evidence="12">HTP reductase</fullName>
        </alternativeName>
    </domain>
</protein>
<evidence type="ECO:0000256" key="7">
    <source>
        <dbReference type="ARBA" id="ARBA00022723"/>
    </source>
</evidence>
<dbReference type="InterPro" id="IPR004794">
    <property type="entry name" value="Eubact_RibD"/>
</dbReference>
<dbReference type="InterPro" id="IPR002125">
    <property type="entry name" value="CMP_dCMP_dom"/>
</dbReference>
<dbReference type="PANTHER" id="PTHR38011">
    <property type="entry name" value="DIHYDROFOLATE REDUCTASE FAMILY PROTEIN (AFU_ORTHOLOGUE AFUA_8G06820)"/>
    <property type="match status" value="1"/>
</dbReference>
<feature type="domain" description="CMP/dCMP-type deaminase" evidence="16">
    <location>
        <begin position="1"/>
        <end position="106"/>
    </location>
</feature>
<dbReference type="PIRSF" id="PIRSF006769">
    <property type="entry name" value="RibD"/>
    <property type="match status" value="1"/>
</dbReference>
<comment type="function">
    <text evidence="1 12">Converts 2,5-diamino-6-(ribosylamino)-4(3h)-pyrimidinone 5'-phosphate into 5-amino-6-(ribosylamino)-2,4(1h,3h)-pyrimidinedione 5'-phosphate.</text>
</comment>
<dbReference type="SUPFAM" id="SSF53927">
    <property type="entry name" value="Cytidine deaminase-like"/>
    <property type="match status" value="1"/>
</dbReference>
<organism evidence="17 18">
    <name type="scientific">Terrimicrobium sacchariphilum</name>
    <dbReference type="NCBI Taxonomy" id="690879"/>
    <lineage>
        <taxon>Bacteria</taxon>
        <taxon>Pseudomonadati</taxon>
        <taxon>Verrucomicrobiota</taxon>
        <taxon>Terrimicrobiia</taxon>
        <taxon>Terrimicrobiales</taxon>
        <taxon>Terrimicrobiaceae</taxon>
        <taxon>Terrimicrobium</taxon>
    </lineage>
</organism>
<evidence type="ECO:0000256" key="11">
    <source>
        <dbReference type="ARBA" id="ARBA00023268"/>
    </source>
</evidence>
<reference evidence="18" key="1">
    <citation type="journal article" date="2017" name="Genome Announc.">
        <title>Draft Genome Sequence of Terrimicrobium sacchariphilum NM-5T, a Facultative Anaerobic Soil Bacterium of the Class Spartobacteria.</title>
        <authorList>
            <person name="Qiu Y.L."/>
            <person name="Tourlousse D.M."/>
            <person name="Matsuura N."/>
            <person name="Ohashi A."/>
            <person name="Sekiguchi Y."/>
        </authorList>
    </citation>
    <scope>NUCLEOTIDE SEQUENCE [LARGE SCALE GENOMIC DNA]</scope>
    <source>
        <strain evidence="18">NM-5</strain>
    </source>
</reference>
<dbReference type="Gene3D" id="3.40.140.10">
    <property type="entry name" value="Cytidine Deaminase, domain 2"/>
    <property type="match status" value="1"/>
</dbReference>
<dbReference type="SUPFAM" id="SSF53597">
    <property type="entry name" value="Dihydrofolate reductase-like"/>
    <property type="match status" value="1"/>
</dbReference>
<evidence type="ECO:0000256" key="2">
    <source>
        <dbReference type="ARBA" id="ARBA00004882"/>
    </source>
</evidence>
<evidence type="ECO:0000256" key="3">
    <source>
        <dbReference type="ARBA" id="ARBA00004910"/>
    </source>
</evidence>
<sequence length="327" mass="35191">MRAALAEARKGLGRTHPNPAVGAVIVSGGRVIATGWHQGAGLPHAEIEALRALNRSARGATIYVTLEPCSTHGRTPPCCDAIVQAGFSRVVYGATDPNPKHAGRADSLLASHGIKVTSGVLARECADLNRYWNKWIATSLPYVVVKAAMTLDGRIASHPESRWLSNAQSRREVMNLRSRVAAIMVGGETVRVDDPQLTVRGMRIKKQPLRVVWTRSGNLPPTAKILQSPEPATIFQNVPLSKVFRQLGKQGVPSILLEGGGRLLGEAFDRRLVDEVCLYLTPMIAGGPTPTVAGRGASTNEEGLALEDVSYRRIGDDMCLMGRVSRN</sequence>
<keyword evidence="10 12" id="KW-0560">Oxidoreductase</keyword>
<dbReference type="AlphaFoldDB" id="A0A146GBP5"/>
<dbReference type="InterPro" id="IPR016192">
    <property type="entry name" value="APOBEC/CMP_deaminase_Zn-bd"/>
</dbReference>
<dbReference type="PROSITE" id="PS00903">
    <property type="entry name" value="CYT_DCMP_DEAMINASES_1"/>
    <property type="match status" value="1"/>
</dbReference>
<dbReference type="FunCoup" id="A0A146GBP5">
    <property type="interactions" value="466"/>
</dbReference>
<feature type="binding site" evidence="14">
    <location>
        <position position="148"/>
    </location>
    <ligand>
        <name>NADP(+)</name>
        <dbReference type="ChEBI" id="CHEBI:58349"/>
    </ligand>
</feature>
<dbReference type="GO" id="GO:0009231">
    <property type="term" value="P:riboflavin biosynthetic process"/>
    <property type="evidence" value="ECO:0007669"/>
    <property type="project" value="UniProtKB-UniPathway"/>
</dbReference>
<dbReference type="GO" id="GO:0008703">
    <property type="term" value="F:5-amino-6-(5-phosphoribosylamino)uracil reductase activity"/>
    <property type="evidence" value="ECO:0007669"/>
    <property type="project" value="UniProtKB-EC"/>
</dbReference>
<dbReference type="Pfam" id="PF00383">
    <property type="entry name" value="dCMP_cyt_deam_1"/>
    <property type="match status" value="1"/>
</dbReference>
<dbReference type="PANTHER" id="PTHR38011:SF7">
    <property type="entry name" value="2,5-DIAMINO-6-RIBOSYLAMINO-4(3H)-PYRIMIDINONE 5'-PHOSPHATE REDUCTASE"/>
    <property type="match status" value="1"/>
</dbReference>
<evidence type="ECO:0000256" key="15">
    <source>
        <dbReference type="PIRSR" id="PIRSR006769-3"/>
    </source>
</evidence>
<dbReference type="EC" id="1.1.1.193" evidence="12"/>
<evidence type="ECO:0000256" key="4">
    <source>
        <dbReference type="ARBA" id="ARBA00005259"/>
    </source>
</evidence>
<gene>
    <name evidence="17" type="ORF">TSACC_22367</name>
</gene>
<feature type="binding site" evidence="15">
    <location>
        <position position="69"/>
    </location>
    <ligand>
        <name>Zn(2+)</name>
        <dbReference type="ChEBI" id="CHEBI:29105"/>
        <note>catalytic</note>
    </ligand>
</feature>
<feature type="binding site" evidence="14">
    <location>
        <position position="161"/>
    </location>
    <ligand>
        <name>substrate</name>
    </ligand>
</feature>
<keyword evidence="11" id="KW-0511">Multifunctional enzyme</keyword>
<feature type="binding site" evidence="14">
    <location>
        <position position="177"/>
    </location>
    <ligand>
        <name>substrate</name>
    </ligand>
</feature>
<comment type="catalytic activity">
    <reaction evidence="12">
        <text>2,5-diamino-6-hydroxy-4-(5-phosphoribosylamino)-pyrimidine + H2O + H(+) = 5-amino-6-(5-phospho-D-ribosylamino)uracil + NH4(+)</text>
        <dbReference type="Rhea" id="RHEA:21868"/>
        <dbReference type="ChEBI" id="CHEBI:15377"/>
        <dbReference type="ChEBI" id="CHEBI:15378"/>
        <dbReference type="ChEBI" id="CHEBI:28938"/>
        <dbReference type="ChEBI" id="CHEBI:58453"/>
        <dbReference type="ChEBI" id="CHEBI:58614"/>
        <dbReference type="EC" id="3.5.4.26"/>
    </reaction>
</comment>
<feature type="binding site" evidence="14">
    <location>
        <position position="200"/>
    </location>
    <ligand>
        <name>substrate</name>
    </ligand>
</feature>
<keyword evidence="7 12" id="KW-0479">Metal-binding</keyword>
<feature type="active site" description="Proton donor" evidence="13">
    <location>
        <position position="46"/>
    </location>
</feature>
<proteinExistence type="inferred from homology"/>
<evidence type="ECO:0000313" key="18">
    <source>
        <dbReference type="Proteomes" id="UP000076023"/>
    </source>
</evidence>
<dbReference type="CDD" id="cd01284">
    <property type="entry name" value="Riboflavin_deaminase-reductase"/>
    <property type="match status" value="1"/>
</dbReference>
<evidence type="ECO:0000256" key="6">
    <source>
        <dbReference type="ARBA" id="ARBA00022619"/>
    </source>
</evidence>
<dbReference type="Pfam" id="PF01872">
    <property type="entry name" value="RibD_C"/>
    <property type="match status" value="1"/>
</dbReference>
<evidence type="ECO:0000256" key="12">
    <source>
        <dbReference type="PIRNR" id="PIRNR006769"/>
    </source>
</evidence>
<dbReference type="InterPro" id="IPR050765">
    <property type="entry name" value="Riboflavin_Biosynth_HTPR"/>
</dbReference>
<dbReference type="InterPro" id="IPR002734">
    <property type="entry name" value="RibDG_C"/>
</dbReference>
<accession>A0A146GBP5</accession>
<feature type="binding site" evidence="14">
    <location>
        <position position="189"/>
    </location>
    <ligand>
        <name>NADP(+)</name>
        <dbReference type="ChEBI" id="CHEBI:58349"/>
    </ligand>
</feature>
<dbReference type="InterPro" id="IPR016193">
    <property type="entry name" value="Cytidine_deaminase-like"/>
</dbReference>
<dbReference type="Proteomes" id="UP000076023">
    <property type="component" value="Unassembled WGS sequence"/>
</dbReference>
<comment type="pathway">
    <text evidence="2 12">Cofactor biosynthesis; riboflavin biosynthesis; 5-amino-6-(D-ribitylamino)uracil from GTP: step 2/4.</text>
</comment>
<dbReference type="Gene3D" id="3.40.430.10">
    <property type="entry name" value="Dihydrofolate Reductase, subunit A"/>
    <property type="match status" value="2"/>
</dbReference>
<name>A0A146GBP5_TERSA</name>
<dbReference type="InterPro" id="IPR024072">
    <property type="entry name" value="DHFR-like_dom_sf"/>
</dbReference>
<comment type="caution">
    <text evidence="17">The sequence shown here is derived from an EMBL/GenBank/DDBJ whole genome shotgun (WGS) entry which is preliminary data.</text>
</comment>
<dbReference type="GO" id="GO:0008835">
    <property type="term" value="F:diaminohydroxyphosphoribosylaminopyrimidine deaminase activity"/>
    <property type="evidence" value="ECO:0007669"/>
    <property type="project" value="UniProtKB-EC"/>
</dbReference>
<dbReference type="GO" id="GO:0008270">
    <property type="term" value="F:zinc ion binding"/>
    <property type="evidence" value="ECO:0007669"/>
    <property type="project" value="InterPro"/>
</dbReference>
<keyword evidence="6 12" id="KW-0686">Riboflavin biosynthesis</keyword>
<comment type="cofactor">
    <cofactor evidence="12 15">
        <name>Zn(2+)</name>
        <dbReference type="ChEBI" id="CHEBI:29105"/>
    </cofactor>
    <text evidence="12 15">Binds 1 zinc ion.</text>
</comment>
<keyword evidence="18" id="KW-1185">Reference proteome</keyword>
<comment type="similarity">
    <text evidence="5 12">In the C-terminal section; belongs to the HTP reductase family.</text>
</comment>
<dbReference type="InParanoid" id="A0A146GBP5"/>
<evidence type="ECO:0000256" key="5">
    <source>
        <dbReference type="ARBA" id="ARBA00007417"/>
    </source>
</evidence>
<evidence type="ECO:0000256" key="13">
    <source>
        <dbReference type="PIRSR" id="PIRSR006769-1"/>
    </source>
</evidence>
<dbReference type="NCBIfam" id="TIGR00326">
    <property type="entry name" value="eubact_ribD"/>
    <property type="match status" value="1"/>
</dbReference>
<keyword evidence="8 12" id="KW-0862">Zinc</keyword>
<dbReference type="PROSITE" id="PS51747">
    <property type="entry name" value="CYT_DCMP_DEAMINASES_2"/>
    <property type="match status" value="1"/>
</dbReference>
<evidence type="ECO:0000256" key="14">
    <source>
        <dbReference type="PIRSR" id="PIRSR006769-2"/>
    </source>
</evidence>
<comment type="pathway">
    <text evidence="3 12">Cofactor biosynthesis; riboflavin biosynthesis; 5-amino-6-(D-ribitylamino)uracil from GTP: step 3/4.</text>
</comment>
<keyword evidence="12" id="KW-0378">Hydrolase</keyword>
<keyword evidence="9 12" id="KW-0521">NADP</keyword>
<dbReference type="EMBL" id="BDCO01000002">
    <property type="protein sequence ID" value="GAT33946.1"/>
    <property type="molecule type" value="Genomic_DNA"/>
</dbReference>
<evidence type="ECO:0000256" key="9">
    <source>
        <dbReference type="ARBA" id="ARBA00022857"/>
    </source>
</evidence>
<feature type="binding site" evidence="14">
    <location>
        <position position="197"/>
    </location>
    <ligand>
        <name>substrate</name>
    </ligand>
</feature>